<organism evidence="4">
    <name type="scientific">Culicoides sonorensis</name>
    <name type="common">Biting midge</name>
    <dbReference type="NCBI Taxonomy" id="179676"/>
    <lineage>
        <taxon>Eukaryota</taxon>
        <taxon>Metazoa</taxon>
        <taxon>Ecdysozoa</taxon>
        <taxon>Arthropoda</taxon>
        <taxon>Hexapoda</taxon>
        <taxon>Insecta</taxon>
        <taxon>Pterygota</taxon>
        <taxon>Neoptera</taxon>
        <taxon>Endopterygota</taxon>
        <taxon>Diptera</taxon>
        <taxon>Nematocera</taxon>
        <taxon>Chironomoidea</taxon>
        <taxon>Ceratopogonidae</taxon>
        <taxon>Ceratopogoninae</taxon>
        <taxon>Culicoides</taxon>
        <taxon>Monoculicoides</taxon>
    </lineage>
</organism>
<dbReference type="EMBL" id="UFQT01000185">
    <property type="protein sequence ID" value="SSX21251.1"/>
    <property type="molecule type" value="Genomic_DNA"/>
</dbReference>
<dbReference type="PROSITE" id="PS51155">
    <property type="entry name" value="CHIT_BIND_RR_2"/>
    <property type="match status" value="2"/>
</dbReference>
<name>A0A336LW24_CULSO</name>
<feature type="region of interest" description="Disordered" evidence="2">
    <location>
        <begin position="155"/>
        <end position="182"/>
    </location>
</feature>
<feature type="compositionally biased region" description="Polar residues" evidence="2">
    <location>
        <begin position="155"/>
        <end position="174"/>
    </location>
</feature>
<accession>A0A336LW24</accession>
<dbReference type="Pfam" id="PF00379">
    <property type="entry name" value="Chitin_bind_4"/>
    <property type="match status" value="2"/>
</dbReference>
<keyword evidence="1" id="KW-0193">Cuticle</keyword>
<dbReference type="EMBL" id="UFQS01000185">
    <property type="protein sequence ID" value="SSX00871.1"/>
    <property type="molecule type" value="Genomic_DNA"/>
</dbReference>
<dbReference type="GO" id="GO:0062129">
    <property type="term" value="C:chitin-based extracellular matrix"/>
    <property type="evidence" value="ECO:0007669"/>
    <property type="project" value="TreeGrafter"/>
</dbReference>
<feature type="compositionally biased region" description="Low complexity" evidence="2">
    <location>
        <begin position="245"/>
        <end position="267"/>
    </location>
</feature>
<dbReference type="VEuPathDB" id="VectorBase:CSON004344"/>
<evidence type="ECO:0000313" key="3">
    <source>
        <dbReference type="EMBL" id="SSX00871.1"/>
    </source>
</evidence>
<reference evidence="4" key="2">
    <citation type="submission" date="2018-07" db="EMBL/GenBank/DDBJ databases">
        <authorList>
            <person name="Quirk P.G."/>
            <person name="Krulwich T.A."/>
        </authorList>
    </citation>
    <scope>NUCLEOTIDE SEQUENCE</scope>
</reference>
<dbReference type="AlphaFoldDB" id="A0A336LW24"/>
<dbReference type="PANTHER" id="PTHR10380:SF119">
    <property type="entry name" value="PROTEIN LETHAL(3)MALIGNANT BLOOD NEOPLASM 1"/>
    <property type="match status" value="1"/>
</dbReference>
<feature type="compositionally biased region" description="Polar residues" evidence="2">
    <location>
        <begin position="229"/>
        <end position="244"/>
    </location>
</feature>
<dbReference type="GO" id="GO:0008010">
    <property type="term" value="F:structural constituent of chitin-based larval cuticle"/>
    <property type="evidence" value="ECO:0007669"/>
    <property type="project" value="TreeGrafter"/>
</dbReference>
<dbReference type="PANTHER" id="PTHR10380">
    <property type="entry name" value="CUTICLE PROTEIN"/>
    <property type="match status" value="1"/>
</dbReference>
<proteinExistence type="predicted"/>
<feature type="region of interest" description="Disordered" evidence="2">
    <location>
        <begin position="228"/>
        <end position="268"/>
    </location>
</feature>
<protein>
    <submittedName>
        <fullName evidence="4">CSON004344 protein</fullName>
    </submittedName>
</protein>
<reference evidence="3" key="1">
    <citation type="submission" date="2018-04" db="EMBL/GenBank/DDBJ databases">
        <authorList>
            <person name="Go L.Y."/>
            <person name="Mitchell J.A."/>
        </authorList>
    </citation>
    <scope>NUCLEOTIDE SEQUENCE</scope>
    <source>
        <tissue evidence="3">Whole organism</tissue>
    </source>
</reference>
<sequence>MCQRLQVTAITSAATKWYDGPSRPYEFGYNIENNQHRFEKKDENGIIMGEFGFITADGVYHITVYATDENGNFKIVSMKNAVMLPTSSLPSVQKESTTTTSAPPLKSQNPTKANSLKFGCSNCVIPEKKNSKMTTNFDENTANPVITDNIENQLSIDSGNKNTSHETNIINNPPSVGLNENDHKTMFETKSPEINSKDVNLQVDPKLNGQTIEQNSVKESPALNDKSIKTQSHNDQNNNGKSQLNNHSNTNENNQKNSKENGNNVNQINKYNIPTADEMKKMIGDLLYQFNYTLGYHGHNEKGYRNGDKVGSFFHIGRDALKRTVSYKANEFGYQPTIKLEKVSDEERPDPETEKYNKQHDYSFKWFFKNFE</sequence>
<feature type="region of interest" description="Disordered" evidence="2">
    <location>
        <begin position="88"/>
        <end position="110"/>
    </location>
</feature>
<gene>
    <name evidence="4" type="primary">CSON004344</name>
</gene>
<evidence type="ECO:0000313" key="4">
    <source>
        <dbReference type="EMBL" id="SSX21251.1"/>
    </source>
</evidence>
<dbReference type="OMA" id="FNIEGHQ"/>
<evidence type="ECO:0000256" key="2">
    <source>
        <dbReference type="SAM" id="MobiDB-lite"/>
    </source>
</evidence>
<dbReference type="InterPro" id="IPR000618">
    <property type="entry name" value="Insect_cuticle"/>
</dbReference>
<evidence type="ECO:0000256" key="1">
    <source>
        <dbReference type="PROSITE-ProRule" id="PRU00497"/>
    </source>
</evidence>
<dbReference type="InterPro" id="IPR050468">
    <property type="entry name" value="Cuticle_Struct_Prot"/>
</dbReference>